<organism evidence="1 2">
    <name type="scientific">Clostridium autoethanogenum</name>
    <dbReference type="NCBI Taxonomy" id="84023"/>
    <lineage>
        <taxon>Bacteria</taxon>
        <taxon>Bacillati</taxon>
        <taxon>Bacillota</taxon>
        <taxon>Clostridia</taxon>
        <taxon>Eubacteriales</taxon>
        <taxon>Clostridiaceae</taxon>
        <taxon>Clostridium</taxon>
    </lineage>
</organism>
<dbReference type="RefSeq" id="WP_122059221.1">
    <property type="nucleotide sequence ID" value="NZ_RFAQ01000030.1"/>
</dbReference>
<gene>
    <name evidence="1" type="ORF">D9O40_10495</name>
</gene>
<dbReference type="AlphaFoldDB" id="A0A3M0SR76"/>
<reference evidence="1 2" key="1">
    <citation type="submission" date="2018-10" db="EMBL/GenBank/DDBJ databases">
        <title>Genome-centric metagenomics revealed C2 chemical producing, CO utilizing Clostridium with novel acetogenic gene cluster.</title>
        <authorList>
            <person name="Kang H."/>
            <person name="Park B."/>
            <person name="Choi I.G."/>
            <person name="Chang I.S."/>
        </authorList>
    </citation>
    <scope>NUCLEOTIDE SEQUENCE [LARGE SCALE GENOMIC DNA]</scope>
    <source>
        <strain evidence="1 2">H21-9</strain>
    </source>
</reference>
<proteinExistence type="predicted"/>
<accession>A0A3M0SR76</accession>
<name>A0A3M0SR76_9CLOT</name>
<dbReference type="PROSITE" id="PS51257">
    <property type="entry name" value="PROKAR_LIPOPROTEIN"/>
    <property type="match status" value="1"/>
</dbReference>
<dbReference type="Proteomes" id="UP000277999">
    <property type="component" value="Unassembled WGS sequence"/>
</dbReference>
<evidence type="ECO:0000313" key="1">
    <source>
        <dbReference type="EMBL" id="RMD00251.1"/>
    </source>
</evidence>
<evidence type="ECO:0000313" key="2">
    <source>
        <dbReference type="Proteomes" id="UP000277999"/>
    </source>
</evidence>
<sequence length="163" mass="18773">MKMKNKLLSIMLITFLGLSLVGCGFNVDKAKADSKQALQTFLSSHKNKEVIVNSMDNEKVENYVSNNFKEYFTDQFMSNVKSTITDKSVINFDNKNTFFLIPDNVESKTEFFNDYKLNDSDVQVDKDNKTVKYNVKGNYVGTKDLITITMKQENGKWKMDKVE</sequence>
<protein>
    <submittedName>
        <fullName evidence="1">Uncharacterized protein</fullName>
    </submittedName>
</protein>
<comment type="caution">
    <text evidence="1">The sequence shown here is derived from an EMBL/GenBank/DDBJ whole genome shotgun (WGS) entry which is preliminary data.</text>
</comment>
<dbReference type="EMBL" id="RFAQ01000030">
    <property type="protein sequence ID" value="RMD00251.1"/>
    <property type="molecule type" value="Genomic_DNA"/>
</dbReference>